<keyword evidence="2" id="KW-0238">DNA-binding</keyword>
<dbReference type="GeneID" id="92864217"/>
<dbReference type="Pfam" id="PF00392">
    <property type="entry name" value="GntR"/>
    <property type="match status" value="1"/>
</dbReference>
<dbReference type="RefSeq" id="WP_005332941.1">
    <property type="nucleotide sequence ID" value="NZ_AAXA02000013.1"/>
</dbReference>
<dbReference type="CDD" id="cd07377">
    <property type="entry name" value="WHTH_GntR"/>
    <property type="match status" value="1"/>
</dbReference>
<dbReference type="STRING" id="411461.DORFOR_01649"/>
<reference evidence="5 6" key="2">
    <citation type="submission" date="2007-10" db="EMBL/GenBank/DDBJ databases">
        <authorList>
            <person name="Fulton L."/>
            <person name="Clifton S."/>
            <person name="Fulton B."/>
            <person name="Xu J."/>
            <person name="Minx P."/>
            <person name="Pepin K.H."/>
            <person name="Johnson M."/>
            <person name="Thiruvilangam P."/>
            <person name="Bhonagiri V."/>
            <person name="Nash W.E."/>
            <person name="Wang C."/>
            <person name="Mardis E.R."/>
            <person name="Wilson R.K."/>
        </authorList>
    </citation>
    <scope>NUCLEOTIDE SEQUENCE [LARGE SCALE GENOMIC DNA]</scope>
    <source>
        <strain evidence="5 6">ATCC 27755</strain>
    </source>
</reference>
<dbReference type="SUPFAM" id="SSF48008">
    <property type="entry name" value="GntR ligand-binding domain-like"/>
    <property type="match status" value="1"/>
</dbReference>
<dbReference type="PaxDb" id="411461-DORFOR_01649"/>
<dbReference type="PANTHER" id="PTHR43537:SF5">
    <property type="entry name" value="UXU OPERON TRANSCRIPTIONAL REGULATOR"/>
    <property type="match status" value="1"/>
</dbReference>
<dbReference type="PANTHER" id="PTHR43537">
    <property type="entry name" value="TRANSCRIPTIONAL REGULATOR, GNTR FAMILY"/>
    <property type="match status" value="1"/>
</dbReference>
<reference evidence="5 6" key="1">
    <citation type="submission" date="2007-10" db="EMBL/GenBank/DDBJ databases">
        <title>Draft genome sequence of Dorea formicigenerans(ATCC 27755).</title>
        <authorList>
            <person name="Sudarsanam P."/>
            <person name="Ley R."/>
            <person name="Guruge J."/>
            <person name="Turnbaugh P.J."/>
            <person name="Mahowald M."/>
            <person name="Liep D."/>
            <person name="Gordon J."/>
        </authorList>
    </citation>
    <scope>NUCLEOTIDE SEQUENCE [LARGE SCALE GENOMIC DNA]</scope>
    <source>
        <strain evidence="5 6">ATCC 27755</strain>
    </source>
</reference>
<accession>B0G5V8</accession>
<evidence type="ECO:0000259" key="4">
    <source>
        <dbReference type="PROSITE" id="PS50949"/>
    </source>
</evidence>
<sequence>MAKQGGQTPLYEQVVKMVKDQIVSGVYTKGDLLPSEKEMIDNFGVSRITVRKALSILSDMGYIRTEKGRGSEVILDVEDLLSRGKFSEEMTAYRRLCMEATQVRILLEPEIARQVAIKATDEQLASLRIWENHIRMKNPTNEFHLALAEILGNQELVEMLQQLIEVEESKAPKDMVLPEQQEKVAQTLSLQHQKILRAIEARDAEFAYFYMKEHEKYAEQMYEDYFRRVMA</sequence>
<dbReference type="Gene3D" id="1.10.10.10">
    <property type="entry name" value="Winged helix-like DNA-binding domain superfamily/Winged helix DNA-binding domain"/>
    <property type="match status" value="1"/>
</dbReference>
<evidence type="ECO:0000256" key="3">
    <source>
        <dbReference type="ARBA" id="ARBA00023163"/>
    </source>
</evidence>
<protein>
    <submittedName>
        <fullName evidence="5">Transcriptional regulator, GntR family</fullName>
    </submittedName>
</protein>
<dbReference type="Gene3D" id="1.20.120.530">
    <property type="entry name" value="GntR ligand-binding domain-like"/>
    <property type="match status" value="1"/>
</dbReference>
<keyword evidence="1" id="KW-0805">Transcription regulation</keyword>
<keyword evidence="3" id="KW-0804">Transcription</keyword>
<dbReference type="eggNOG" id="COG2186">
    <property type="taxonomic scope" value="Bacteria"/>
</dbReference>
<evidence type="ECO:0000313" key="6">
    <source>
        <dbReference type="Proteomes" id="UP000005359"/>
    </source>
</evidence>
<dbReference type="Proteomes" id="UP000005359">
    <property type="component" value="Unassembled WGS sequence"/>
</dbReference>
<dbReference type="PROSITE" id="PS50949">
    <property type="entry name" value="HTH_GNTR"/>
    <property type="match status" value="1"/>
</dbReference>
<evidence type="ECO:0000313" key="5">
    <source>
        <dbReference type="EMBL" id="EDR47158.1"/>
    </source>
</evidence>
<evidence type="ECO:0000256" key="1">
    <source>
        <dbReference type="ARBA" id="ARBA00023015"/>
    </source>
</evidence>
<name>B0G5V8_9FIRM</name>
<gene>
    <name evidence="5" type="ORF">DORFOR_01649</name>
</gene>
<dbReference type="InterPro" id="IPR000524">
    <property type="entry name" value="Tscrpt_reg_HTH_GntR"/>
</dbReference>
<dbReference type="GO" id="GO:0003677">
    <property type="term" value="F:DNA binding"/>
    <property type="evidence" value="ECO:0007669"/>
    <property type="project" value="UniProtKB-KW"/>
</dbReference>
<organism evidence="5 6">
    <name type="scientific">Dorea formicigenerans ATCC 27755</name>
    <dbReference type="NCBI Taxonomy" id="411461"/>
    <lineage>
        <taxon>Bacteria</taxon>
        <taxon>Bacillati</taxon>
        <taxon>Bacillota</taxon>
        <taxon>Clostridia</taxon>
        <taxon>Lachnospirales</taxon>
        <taxon>Lachnospiraceae</taxon>
        <taxon>Dorea</taxon>
    </lineage>
</organism>
<dbReference type="EMBL" id="AAXA02000013">
    <property type="protein sequence ID" value="EDR47158.1"/>
    <property type="molecule type" value="Genomic_DNA"/>
</dbReference>
<dbReference type="InterPro" id="IPR011711">
    <property type="entry name" value="GntR_C"/>
</dbReference>
<dbReference type="GO" id="GO:0003700">
    <property type="term" value="F:DNA-binding transcription factor activity"/>
    <property type="evidence" value="ECO:0007669"/>
    <property type="project" value="InterPro"/>
</dbReference>
<dbReference type="SMART" id="SM00895">
    <property type="entry name" value="FCD"/>
    <property type="match status" value="1"/>
</dbReference>
<dbReference type="SMART" id="SM00345">
    <property type="entry name" value="HTH_GNTR"/>
    <property type="match status" value="1"/>
</dbReference>
<dbReference type="InterPro" id="IPR008920">
    <property type="entry name" value="TF_FadR/GntR_C"/>
</dbReference>
<feature type="domain" description="HTH gntR-type" evidence="4">
    <location>
        <begin position="8"/>
        <end position="76"/>
    </location>
</feature>
<comment type="caution">
    <text evidence="5">The sequence shown here is derived from an EMBL/GenBank/DDBJ whole genome shotgun (WGS) entry which is preliminary data.</text>
</comment>
<dbReference type="InterPro" id="IPR036390">
    <property type="entry name" value="WH_DNA-bd_sf"/>
</dbReference>
<evidence type="ECO:0000256" key="2">
    <source>
        <dbReference type="ARBA" id="ARBA00023125"/>
    </source>
</evidence>
<proteinExistence type="predicted"/>
<dbReference type="SUPFAM" id="SSF46785">
    <property type="entry name" value="Winged helix' DNA-binding domain"/>
    <property type="match status" value="1"/>
</dbReference>
<dbReference type="PRINTS" id="PR00035">
    <property type="entry name" value="HTHGNTR"/>
</dbReference>
<dbReference type="InterPro" id="IPR036388">
    <property type="entry name" value="WH-like_DNA-bd_sf"/>
</dbReference>
<dbReference type="AlphaFoldDB" id="B0G5V8"/>
<dbReference type="Pfam" id="PF07729">
    <property type="entry name" value="FCD"/>
    <property type="match status" value="1"/>
</dbReference>